<dbReference type="GO" id="GO:0016308">
    <property type="term" value="F:1-phosphatidylinositol-4-phosphate 5-kinase activity"/>
    <property type="evidence" value="ECO:0007669"/>
    <property type="project" value="TreeGrafter"/>
</dbReference>
<dbReference type="Pfam" id="PF01504">
    <property type="entry name" value="PIP5K"/>
    <property type="match status" value="1"/>
</dbReference>
<dbReference type="CDD" id="cd00051">
    <property type="entry name" value="EFh"/>
    <property type="match status" value="2"/>
</dbReference>
<dbReference type="GO" id="GO:0046854">
    <property type="term" value="P:phosphatidylinositol phosphate biosynthetic process"/>
    <property type="evidence" value="ECO:0007669"/>
    <property type="project" value="TreeGrafter"/>
</dbReference>
<dbReference type="Gene3D" id="1.10.238.10">
    <property type="entry name" value="EF-hand"/>
    <property type="match status" value="1"/>
</dbReference>
<dbReference type="PROSITE" id="PS51455">
    <property type="entry name" value="PIPK"/>
    <property type="match status" value="1"/>
</dbReference>
<dbReference type="AlphaFoldDB" id="A0AAW2ZAL1"/>
<dbReference type="InterPro" id="IPR027483">
    <property type="entry name" value="PInositol-4-P-4/5-kinase_C_sf"/>
</dbReference>
<dbReference type="InterPro" id="IPR002048">
    <property type="entry name" value="EF_hand_dom"/>
</dbReference>
<dbReference type="Gene3D" id="3.30.800.10">
    <property type="entry name" value="Phosphatidylinositol Phosphate Kinase II Beta"/>
    <property type="match status" value="1"/>
</dbReference>
<evidence type="ECO:0000256" key="2">
    <source>
        <dbReference type="PROSITE-ProRule" id="PRU00781"/>
    </source>
</evidence>
<dbReference type="PROSITE" id="PS00018">
    <property type="entry name" value="EF_HAND_1"/>
    <property type="match status" value="2"/>
</dbReference>
<dbReference type="Gene3D" id="3.30.810.10">
    <property type="entry name" value="2-Layer Sandwich"/>
    <property type="match status" value="1"/>
</dbReference>
<dbReference type="Pfam" id="PF13499">
    <property type="entry name" value="EF-hand_7"/>
    <property type="match status" value="1"/>
</dbReference>
<keyword evidence="6" id="KW-1185">Reference proteome</keyword>
<evidence type="ECO:0000256" key="1">
    <source>
        <dbReference type="ARBA" id="ARBA00022837"/>
    </source>
</evidence>
<feature type="domain" description="EF-hand" evidence="3">
    <location>
        <begin position="43"/>
        <end position="78"/>
    </location>
</feature>
<dbReference type="SUPFAM" id="SSF47473">
    <property type="entry name" value="EF-hand"/>
    <property type="match status" value="1"/>
</dbReference>
<name>A0AAW2ZAL1_9EUKA</name>
<keyword evidence="2" id="KW-0547">Nucleotide-binding</keyword>
<dbReference type="CDD" id="cd00139">
    <property type="entry name" value="PIPKc"/>
    <property type="match status" value="1"/>
</dbReference>
<reference evidence="5 6" key="1">
    <citation type="submission" date="2024-03" db="EMBL/GenBank/DDBJ databases">
        <title>The Acrasis kona genome and developmental transcriptomes reveal deep origins of eukaryotic multicellular pathways.</title>
        <authorList>
            <person name="Sheikh S."/>
            <person name="Fu C.-J."/>
            <person name="Brown M.W."/>
            <person name="Baldauf S.L."/>
        </authorList>
    </citation>
    <scope>NUCLEOTIDE SEQUENCE [LARGE SCALE GENOMIC DNA]</scope>
    <source>
        <strain evidence="5 6">ATCC MYA-3509</strain>
    </source>
</reference>
<feature type="domain" description="EF-hand" evidence="3">
    <location>
        <begin position="7"/>
        <end position="42"/>
    </location>
</feature>
<dbReference type="GO" id="GO:0005886">
    <property type="term" value="C:plasma membrane"/>
    <property type="evidence" value="ECO:0007669"/>
    <property type="project" value="TreeGrafter"/>
</dbReference>
<dbReference type="InterPro" id="IPR018247">
    <property type="entry name" value="EF_Hand_1_Ca_BS"/>
</dbReference>
<evidence type="ECO:0000259" key="4">
    <source>
        <dbReference type="PROSITE" id="PS51455"/>
    </source>
</evidence>
<dbReference type="SMART" id="SM00054">
    <property type="entry name" value="EFh"/>
    <property type="match status" value="3"/>
</dbReference>
<keyword evidence="2" id="KW-0067">ATP-binding</keyword>
<dbReference type="SUPFAM" id="SSF56104">
    <property type="entry name" value="SAICAR synthase-like"/>
    <property type="match status" value="1"/>
</dbReference>
<dbReference type="InterPro" id="IPR027484">
    <property type="entry name" value="PInositol-4-P-5-kinase_N"/>
</dbReference>
<dbReference type="PANTHER" id="PTHR23086:SF8">
    <property type="entry name" value="PHOSPHATIDYLINOSITOL 5-PHOSPHATE 4-KINASE, ISOFORM A"/>
    <property type="match status" value="1"/>
</dbReference>
<dbReference type="InterPro" id="IPR023610">
    <property type="entry name" value="PInositol-4/5-P-5/4-kinase"/>
</dbReference>
<dbReference type="InterPro" id="IPR002498">
    <property type="entry name" value="PInositol-4-P-4/5-kinase_core"/>
</dbReference>
<dbReference type="PROSITE" id="PS50222">
    <property type="entry name" value="EF_HAND_2"/>
    <property type="match status" value="3"/>
</dbReference>
<dbReference type="Pfam" id="PF13202">
    <property type="entry name" value="EF-hand_5"/>
    <property type="match status" value="1"/>
</dbReference>
<evidence type="ECO:0000259" key="3">
    <source>
        <dbReference type="PROSITE" id="PS50222"/>
    </source>
</evidence>
<keyword evidence="2" id="KW-0808">Transferase</keyword>
<dbReference type="Proteomes" id="UP001431209">
    <property type="component" value="Unassembled WGS sequence"/>
</dbReference>
<dbReference type="GO" id="GO:0005524">
    <property type="term" value="F:ATP binding"/>
    <property type="evidence" value="ECO:0007669"/>
    <property type="project" value="UniProtKB-UniRule"/>
</dbReference>
<evidence type="ECO:0000313" key="5">
    <source>
        <dbReference type="EMBL" id="KAL0486304.1"/>
    </source>
</evidence>
<organism evidence="5 6">
    <name type="scientific">Acrasis kona</name>
    <dbReference type="NCBI Taxonomy" id="1008807"/>
    <lineage>
        <taxon>Eukaryota</taxon>
        <taxon>Discoba</taxon>
        <taxon>Heterolobosea</taxon>
        <taxon>Tetramitia</taxon>
        <taxon>Eutetramitia</taxon>
        <taxon>Acrasidae</taxon>
        <taxon>Acrasis</taxon>
    </lineage>
</organism>
<keyword evidence="2" id="KW-0418">Kinase</keyword>
<accession>A0AAW2ZAL1</accession>
<protein>
    <submittedName>
        <fullName evidence="5">Phosphatidylinositol 4-phosphate 5-kinase</fullName>
    </submittedName>
</protein>
<feature type="domain" description="EF-hand" evidence="3">
    <location>
        <begin position="91"/>
        <end position="126"/>
    </location>
</feature>
<dbReference type="GO" id="GO:0005509">
    <property type="term" value="F:calcium ion binding"/>
    <property type="evidence" value="ECO:0007669"/>
    <property type="project" value="InterPro"/>
</dbReference>
<gene>
    <name evidence="5" type="ORF">AKO1_001961</name>
</gene>
<comment type="caution">
    <text evidence="5">The sequence shown here is derived from an EMBL/GenBank/DDBJ whole genome shotgun (WGS) entry which is preliminary data.</text>
</comment>
<dbReference type="PANTHER" id="PTHR23086">
    <property type="entry name" value="PHOSPHATIDYLINOSITOL-4-PHOSPHATE 5-KINASE"/>
    <property type="match status" value="1"/>
</dbReference>
<proteinExistence type="predicted"/>
<feature type="domain" description="PIPK" evidence="4">
    <location>
        <begin position="169"/>
        <end position="530"/>
    </location>
</feature>
<dbReference type="SMART" id="SM00330">
    <property type="entry name" value="PIPKc"/>
    <property type="match status" value="1"/>
</dbReference>
<keyword evidence="1" id="KW-0106">Calcium</keyword>
<sequence length="531" mass="61317">MLGLADDHKILAEFLFHAFDKDSSGTISLDEFLYSTYILTKGSPEEKAKFAFSMLDSDHDGTINKYELQQMISALYKTMHDIGLGSFIEKSAVEYCNEIFKLFDHDEKGIIDMEKYSRGARLYPEILTKLGVPSLQQEGIIKNHSENELTEVDYQKSEKPALDIGSPISIGSQKWKFEMMIGVRISSSMSGHVKRHLIREDFTAKLEFELPDLRREASIMPSYSKKKKEKQFVTIFIDFSPIVFYKLRVLSFVDDTDYVMSLGPEQMLGNFLLGNLSSLTEKISDGKSGSYFFYSYDLHYLVKTIPKHEFVSFRSMLSSYFYHIEMYPDSLLNRVFGLHQLNDDVFVVINNIFWDLQNRSRRHSWNFIEIYDLKGSEYGRTNANGFIKKDLDLKDKFYLGPTWTSRILSSLKIDSDFLSSKNVLDYSLIVGVAKKPYRETDSDADVCHISRGVWRIQAKDASEKVKVFGSGNECYTLMYFVGIIDYLTEYGLRKETEIKFKSMFTDANKISAIAPSLYAKRFQNYVNTIFE</sequence>
<evidence type="ECO:0000313" key="6">
    <source>
        <dbReference type="Proteomes" id="UP001431209"/>
    </source>
</evidence>
<dbReference type="InterPro" id="IPR011992">
    <property type="entry name" value="EF-hand-dom_pair"/>
</dbReference>
<dbReference type="EMBL" id="JAOPGA020001214">
    <property type="protein sequence ID" value="KAL0486304.1"/>
    <property type="molecule type" value="Genomic_DNA"/>
</dbReference>
<dbReference type="PRINTS" id="PR00450">
    <property type="entry name" value="RECOVERIN"/>
</dbReference>